<name>R7QEK8_CHOCR</name>
<dbReference type="Gramene" id="CDF35891">
    <property type="protein sequence ID" value="CDF35891"/>
    <property type="gene ID" value="CHC_T00004020001"/>
</dbReference>
<proteinExistence type="predicted"/>
<keyword evidence="2" id="KW-1185">Reference proteome</keyword>
<dbReference type="AlphaFoldDB" id="R7QEK8"/>
<sequence length="75" mass="7996">MLPSNGHAFECMHGAITFAPWPSLLPDSPSPTLPASPRITLLANDTVSNPAAVPSSTRTKMPPSFVLFHSSLILR</sequence>
<protein>
    <submittedName>
        <fullName evidence="1">Uncharacterized protein</fullName>
    </submittedName>
</protein>
<accession>R7QEK8</accession>
<reference evidence="2" key="1">
    <citation type="journal article" date="2013" name="Proc. Natl. Acad. Sci. U.S.A.">
        <title>Genome structure and metabolic features in the red seaweed Chondrus crispus shed light on evolution of the Archaeplastida.</title>
        <authorList>
            <person name="Collen J."/>
            <person name="Porcel B."/>
            <person name="Carre W."/>
            <person name="Ball S.G."/>
            <person name="Chaparro C."/>
            <person name="Tonon T."/>
            <person name="Barbeyron T."/>
            <person name="Michel G."/>
            <person name="Noel B."/>
            <person name="Valentin K."/>
            <person name="Elias M."/>
            <person name="Artiguenave F."/>
            <person name="Arun A."/>
            <person name="Aury J.M."/>
            <person name="Barbosa-Neto J.F."/>
            <person name="Bothwell J.H."/>
            <person name="Bouget F.Y."/>
            <person name="Brillet L."/>
            <person name="Cabello-Hurtado F."/>
            <person name="Capella-Gutierrez S."/>
            <person name="Charrier B."/>
            <person name="Cladiere L."/>
            <person name="Cock J.M."/>
            <person name="Coelho S.M."/>
            <person name="Colleoni C."/>
            <person name="Czjzek M."/>
            <person name="Da Silva C."/>
            <person name="Delage L."/>
            <person name="Denoeud F."/>
            <person name="Deschamps P."/>
            <person name="Dittami S.M."/>
            <person name="Gabaldon T."/>
            <person name="Gachon C.M."/>
            <person name="Groisillier A."/>
            <person name="Herve C."/>
            <person name="Jabbari K."/>
            <person name="Katinka M."/>
            <person name="Kloareg B."/>
            <person name="Kowalczyk N."/>
            <person name="Labadie K."/>
            <person name="Leblanc C."/>
            <person name="Lopez P.J."/>
            <person name="McLachlan D.H."/>
            <person name="Meslet-Cladiere L."/>
            <person name="Moustafa A."/>
            <person name="Nehr Z."/>
            <person name="Nyvall Collen P."/>
            <person name="Panaud O."/>
            <person name="Partensky F."/>
            <person name="Poulain J."/>
            <person name="Rensing S.A."/>
            <person name="Rousvoal S."/>
            <person name="Samson G."/>
            <person name="Symeonidi A."/>
            <person name="Weissenbach J."/>
            <person name="Zambounis A."/>
            <person name="Wincker P."/>
            <person name="Boyen C."/>
        </authorList>
    </citation>
    <scope>NUCLEOTIDE SEQUENCE [LARGE SCALE GENOMIC DNA]</scope>
    <source>
        <strain evidence="2">cv. Stackhouse</strain>
    </source>
</reference>
<gene>
    <name evidence="1" type="ORF">CHC_T00004020001</name>
</gene>
<dbReference type="EMBL" id="HG001750">
    <property type="protein sequence ID" value="CDF35891.1"/>
    <property type="molecule type" value="Genomic_DNA"/>
</dbReference>
<dbReference type="KEGG" id="ccp:CHC_T00004020001"/>
<evidence type="ECO:0000313" key="1">
    <source>
        <dbReference type="EMBL" id="CDF35891.1"/>
    </source>
</evidence>
<evidence type="ECO:0000313" key="2">
    <source>
        <dbReference type="Proteomes" id="UP000012073"/>
    </source>
</evidence>
<organism evidence="1 2">
    <name type="scientific">Chondrus crispus</name>
    <name type="common">Carrageen Irish moss</name>
    <name type="synonym">Polymorpha crispa</name>
    <dbReference type="NCBI Taxonomy" id="2769"/>
    <lineage>
        <taxon>Eukaryota</taxon>
        <taxon>Rhodophyta</taxon>
        <taxon>Florideophyceae</taxon>
        <taxon>Rhodymeniophycidae</taxon>
        <taxon>Gigartinales</taxon>
        <taxon>Gigartinaceae</taxon>
        <taxon>Chondrus</taxon>
    </lineage>
</organism>
<dbReference type="Proteomes" id="UP000012073">
    <property type="component" value="Unassembled WGS sequence"/>
</dbReference>
<dbReference type="RefSeq" id="XP_005715710.1">
    <property type="nucleotide sequence ID" value="XM_005715653.1"/>
</dbReference>
<dbReference type="GeneID" id="17323455"/>